<evidence type="ECO:0000313" key="1">
    <source>
        <dbReference type="EMBL" id="MBV7257512.1"/>
    </source>
</evidence>
<protein>
    <submittedName>
        <fullName evidence="1">Uncharacterized protein</fullName>
    </submittedName>
</protein>
<dbReference type="RefSeq" id="WP_218446361.1">
    <property type="nucleotide sequence ID" value="NZ_JAGSPA010000004.1"/>
</dbReference>
<dbReference type="EMBL" id="JAGSPA010000004">
    <property type="protein sequence ID" value="MBV7257512.1"/>
    <property type="molecule type" value="Genomic_DNA"/>
</dbReference>
<comment type="caution">
    <text evidence="1">The sequence shown here is derived from an EMBL/GenBank/DDBJ whole genome shotgun (WGS) entry which is preliminary data.</text>
</comment>
<organism evidence="1 2">
    <name type="scientific">Pacificimonas pallii</name>
    <dbReference type="NCBI Taxonomy" id="2827236"/>
    <lineage>
        <taxon>Bacteria</taxon>
        <taxon>Pseudomonadati</taxon>
        <taxon>Pseudomonadota</taxon>
        <taxon>Alphaproteobacteria</taxon>
        <taxon>Sphingomonadales</taxon>
        <taxon>Sphingosinicellaceae</taxon>
        <taxon>Pacificimonas</taxon>
    </lineage>
</organism>
<accession>A0ABS6SGH4</accession>
<name>A0ABS6SGH4_9SPHN</name>
<dbReference type="Proteomes" id="UP000722336">
    <property type="component" value="Unassembled WGS sequence"/>
</dbReference>
<reference evidence="1 2" key="1">
    <citation type="submission" date="2021-04" db="EMBL/GenBank/DDBJ databases">
        <authorList>
            <person name="Pira H."/>
            <person name="Risdian C."/>
            <person name="Wink J."/>
        </authorList>
    </citation>
    <scope>NUCLEOTIDE SEQUENCE [LARGE SCALE GENOMIC DNA]</scope>
    <source>
        <strain evidence="1 2">WHA3</strain>
    </source>
</reference>
<gene>
    <name evidence="1" type="ORF">KCG44_12020</name>
</gene>
<evidence type="ECO:0000313" key="2">
    <source>
        <dbReference type="Proteomes" id="UP000722336"/>
    </source>
</evidence>
<sequence>MTVCVSVKVHDCLIFAADSASSLVGSASNGDPVVLNVYDHGNKVFNLYKGKPIVAMTCGMGHMGYASIGNLAKDFRRMITKGVNGDKIDPENYTIKEVVTRAHAFFSEKYVQIDPSPASPHGFEFWIGGYGANCDNAEIWKLVISDGEVYDPELIADESQSGHVSWGGQPKPIQRLILGYDAELADGLVEAGIPEGTVQPLLAQVGQRLLTPLVHAAMPVQDAIALADFLVDLTKRYFAFLPGADIVGGDTDIATVTKHEGFKWIRRKHYYDAHLNPTETDHA</sequence>
<keyword evidence="2" id="KW-1185">Reference proteome</keyword>
<proteinExistence type="predicted"/>